<proteinExistence type="predicted"/>
<organism evidence="2 3">
    <name type="scientific">Natrarchaeobius chitinivorans</name>
    <dbReference type="NCBI Taxonomy" id="1679083"/>
    <lineage>
        <taxon>Archaea</taxon>
        <taxon>Methanobacteriati</taxon>
        <taxon>Methanobacteriota</taxon>
        <taxon>Stenosarchaea group</taxon>
        <taxon>Halobacteria</taxon>
        <taxon>Halobacteriales</taxon>
        <taxon>Natrialbaceae</taxon>
        <taxon>Natrarchaeobius</taxon>
    </lineage>
</organism>
<feature type="region of interest" description="Disordered" evidence="1">
    <location>
        <begin position="1"/>
        <end position="66"/>
    </location>
</feature>
<reference evidence="2 3" key="1">
    <citation type="submission" date="2018-10" db="EMBL/GenBank/DDBJ databases">
        <title>Natrarchaeobius chitinivorans gen. nov., sp. nov., and Natrarchaeobius haloalkaliphilus sp. nov., alkaliphilic, chitin-utilizing haloarchaea from hypersaline alkaline lakes.</title>
        <authorList>
            <person name="Sorokin D.Y."/>
            <person name="Elcheninov A.G."/>
            <person name="Kostrikina N.A."/>
            <person name="Bale N.J."/>
            <person name="Sinninghe Damste J.S."/>
            <person name="Khijniak T.V."/>
            <person name="Kublanov I.V."/>
            <person name="Toshchakov S.V."/>
        </authorList>
    </citation>
    <scope>NUCLEOTIDE SEQUENCE [LARGE SCALE GENOMIC DNA]</scope>
    <source>
        <strain evidence="2 3">AArcht7</strain>
    </source>
</reference>
<dbReference type="Proteomes" id="UP000281431">
    <property type="component" value="Unassembled WGS sequence"/>
</dbReference>
<sequence>MGLGSSGGFSGTSARQTVRAGRRDARTGSAISGRGDKDLETVLEETETRSRPRRRSRGDCHGAYSE</sequence>
<evidence type="ECO:0000313" key="3">
    <source>
        <dbReference type="Proteomes" id="UP000281431"/>
    </source>
</evidence>
<gene>
    <name evidence="2" type="ORF">EA472_05850</name>
</gene>
<protein>
    <submittedName>
        <fullName evidence="2">Uncharacterized protein</fullName>
    </submittedName>
</protein>
<evidence type="ECO:0000256" key="1">
    <source>
        <dbReference type="SAM" id="MobiDB-lite"/>
    </source>
</evidence>
<feature type="compositionally biased region" description="Basic and acidic residues" evidence="1">
    <location>
        <begin position="34"/>
        <end position="50"/>
    </location>
</feature>
<keyword evidence="3" id="KW-1185">Reference proteome</keyword>
<dbReference type="AlphaFoldDB" id="A0A3N6N2H5"/>
<dbReference type="EMBL" id="REFZ01000003">
    <property type="protein sequence ID" value="RQH01837.1"/>
    <property type="molecule type" value="Genomic_DNA"/>
</dbReference>
<name>A0A3N6N2H5_NATCH</name>
<feature type="compositionally biased region" description="Gly residues" evidence="1">
    <location>
        <begin position="1"/>
        <end position="10"/>
    </location>
</feature>
<accession>A0A3N6N2H5</accession>
<comment type="caution">
    <text evidence="2">The sequence shown here is derived from an EMBL/GenBank/DDBJ whole genome shotgun (WGS) entry which is preliminary data.</text>
</comment>
<evidence type="ECO:0000313" key="2">
    <source>
        <dbReference type="EMBL" id="RQH01837.1"/>
    </source>
</evidence>